<dbReference type="PANTHER" id="PTHR23359">
    <property type="entry name" value="NUCLEOTIDE KINASE"/>
    <property type="match status" value="1"/>
</dbReference>
<feature type="binding site" evidence="6">
    <location>
        <position position="92"/>
    </location>
    <ligand>
        <name>AMP</name>
        <dbReference type="ChEBI" id="CHEBI:456215"/>
    </ligand>
</feature>
<comment type="function">
    <text evidence="6">Catalyzes the reversible transfer of the terminal phosphate group between ATP and AMP. Plays an important role in cellular energy homeostasis and in adenine nucleotide metabolism.</text>
</comment>
<feature type="binding site" evidence="6">
    <location>
        <position position="36"/>
    </location>
    <ligand>
        <name>AMP</name>
        <dbReference type="ChEBI" id="CHEBI:456215"/>
    </ligand>
</feature>
<dbReference type="CDD" id="cd01428">
    <property type="entry name" value="ADK"/>
    <property type="match status" value="1"/>
</dbReference>
<evidence type="ECO:0000256" key="4">
    <source>
        <dbReference type="ARBA" id="ARBA00022777"/>
    </source>
</evidence>
<dbReference type="InterPro" id="IPR033690">
    <property type="entry name" value="Adenylat_kinase_CS"/>
</dbReference>
<dbReference type="GO" id="GO:0004017">
    <property type="term" value="F:AMP kinase activity"/>
    <property type="evidence" value="ECO:0007669"/>
    <property type="project" value="UniProtKB-UniRule"/>
</dbReference>
<dbReference type="UniPathway" id="UPA00588">
    <property type="reaction ID" value="UER00649"/>
</dbReference>
<dbReference type="InterPro" id="IPR027417">
    <property type="entry name" value="P-loop_NTPase"/>
</dbReference>
<comment type="similarity">
    <text evidence="6 7">Belongs to the adenylate kinase family.</text>
</comment>
<evidence type="ECO:0000256" key="7">
    <source>
        <dbReference type="RuleBase" id="RU003330"/>
    </source>
</evidence>
<evidence type="ECO:0000256" key="2">
    <source>
        <dbReference type="ARBA" id="ARBA00022727"/>
    </source>
</evidence>
<feature type="binding site" evidence="6">
    <location>
        <position position="171"/>
    </location>
    <ligand>
        <name>AMP</name>
        <dbReference type="ChEBI" id="CHEBI:456215"/>
    </ligand>
</feature>
<keyword evidence="6" id="KW-0963">Cytoplasm</keyword>
<dbReference type="Proteomes" id="UP000318834">
    <property type="component" value="Unassembled WGS sequence"/>
</dbReference>
<feature type="domain" description="Adenylate kinase active site lid" evidence="9">
    <location>
        <begin position="127"/>
        <end position="162"/>
    </location>
</feature>
<feature type="binding site" evidence="6">
    <location>
        <position position="127"/>
    </location>
    <ligand>
        <name>ATP</name>
        <dbReference type="ChEBI" id="CHEBI:30616"/>
    </ligand>
</feature>
<organism evidence="10 11">
    <name type="scientific">Candidatus Segetimicrobium genomatis</name>
    <dbReference type="NCBI Taxonomy" id="2569760"/>
    <lineage>
        <taxon>Bacteria</taxon>
        <taxon>Bacillati</taxon>
        <taxon>Candidatus Sysuimicrobiota</taxon>
        <taxon>Candidatus Sysuimicrobiia</taxon>
        <taxon>Candidatus Sysuimicrobiales</taxon>
        <taxon>Candidatus Segetimicrobiaceae</taxon>
        <taxon>Candidatus Segetimicrobium</taxon>
    </lineage>
</organism>
<keyword evidence="5 6" id="KW-0067">ATP-binding</keyword>
<feature type="region of interest" description="NMP" evidence="6">
    <location>
        <begin position="30"/>
        <end position="59"/>
    </location>
</feature>
<dbReference type="HAMAP" id="MF_00235">
    <property type="entry name" value="Adenylate_kinase_Adk"/>
    <property type="match status" value="1"/>
</dbReference>
<name>A0A537IY89_9BACT</name>
<dbReference type="NCBIfam" id="NF001380">
    <property type="entry name" value="PRK00279.1-2"/>
    <property type="match status" value="1"/>
</dbReference>
<dbReference type="PRINTS" id="PR00094">
    <property type="entry name" value="ADENYLTKNASE"/>
</dbReference>
<comment type="domain">
    <text evidence="6">Consists of three domains, a large central CORE domain and two small peripheral domains, NMPbind and LID, which undergo movements during catalysis. The LID domain closes over the site of phosphoryl transfer upon ATP binding. Assembling and dissambling the active center during each catalytic cycle provides an effective means to prevent ATP hydrolysis.</text>
</comment>
<dbReference type="NCBIfam" id="TIGR01351">
    <property type="entry name" value="adk"/>
    <property type="match status" value="1"/>
</dbReference>
<dbReference type="Pfam" id="PF05191">
    <property type="entry name" value="ADK_lid"/>
    <property type="match status" value="1"/>
</dbReference>
<keyword evidence="1 6" id="KW-0808">Transferase</keyword>
<feature type="binding site" evidence="6">
    <location>
        <begin position="136"/>
        <end position="137"/>
    </location>
    <ligand>
        <name>ATP</name>
        <dbReference type="ChEBI" id="CHEBI:30616"/>
    </ligand>
</feature>
<dbReference type="PROSITE" id="PS00113">
    <property type="entry name" value="ADENYLATE_KINASE"/>
    <property type="match status" value="1"/>
</dbReference>
<accession>A0A537IY89</accession>
<dbReference type="Pfam" id="PF00406">
    <property type="entry name" value="ADK"/>
    <property type="match status" value="1"/>
</dbReference>
<dbReference type="SUPFAM" id="SSF52540">
    <property type="entry name" value="P-loop containing nucleoside triphosphate hydrolases"/>
    <property type="match status" value="1"/>
</dbReference>
<keyword evidence="3 6" id="KW-0547">Nucleotide-binding</keyword>
<keyword evidence="2 6" id="KW-0545">Nucleotide biosynthesis</keyword>
<feature type="binding site" evidence="6">
    <location>
        <position position="31"/>
    </location>
    <ligand>
        <name>AMP</name>
        <dbReference type="ChEBI" id="CHEBI:456215"/>
    </ligand>
</feature>
<dbReference type="GO" id="GO:0044209">
    <property type="term" value="P:AMP salvage"/>
    <property type="evidence" value="ECO:0007669"/>
    <property type="project" value="UniProtKB-UniRule"/>
</dbReference>
<evidence type="ECO:0000259" key="9">
    <source>
        <dbReference type="Pfam" id="PF05191"/>
    </source>
</evidence>
<dbReference type="InterPro" id="IPR006259">
    <property type="entry name" value="Adenyl_kin_sub"/>
</dbReference>
<dbReference type="NCBIfam" id="NF001381">
    <property type="entry name" value="PRK00279.1-3"/>
    <property type="match status" value="1"/>
</dbReference>
<dbReference type="InterPro" id="IPR000850">
    <property type="entry name" value="Adenylat/UMP-CMP_kin"/>
</dbReference>
<dbReference type="Gene3D" id="3.40.50.300">
    <property type="entry name" value="P-loop containing nucleotide triphosphate hydrolases"/>
    <property type="match status" value="1"/>
</dbReference>
<dbReference type="InterPro" id="IPR007862">
    <property type="entry name" value="Adenylate_kinase_lid-dom"/>
</dbReference>
<sequence>MNLIFLGPPGAGKGTQAQLLQQREGIPQVSTGDILRAAMAAKTPLGQEAALYVDRGELVPDDVMIGIINDRLNQHDAQRGFVLDGFPRTLGQARALDRVLGATGRRIDLVLYFDVADDVIIRRLTGRRVCRSAAHIYHVESSPPRMLGRCDIDGSELFQREDDREETVRRRLEVYHRETEPLVDFYRRRGLFEPVRNGDIESVYRQLAEIIKTRAGSR</sequence>
<evidence type="ECO:0000256" key="3">
    <source>
        <dbReference type="ARBA" id="ARBA00022741"/>
    </source>
</evidence>
<dbReference type="EMBL" id="VBAP01000026">
    <property type="protein sequence ID" value="TMI76281.1"/>
    <property type="molecule type" value="Genomic_DNA"/>
</dbReference>
<keyword evidence="4 6" id="KW-0418">Kinase</keyword>
<evidence type="ECO:0000256" key="1">
    <source>
        <dbReference type="ARBA" id="ARBA00022679"/>
    </source>
</evidence>
<comment type="caution">
    <text evidence="6">Lacks conserved residue(s) required for the propagation of feature annotation.</text>
</comment>
<comment type="catalytic activity">
    <reaction evidence="6 8">
        <text>AMP + ATP = 2 ADP</text>
        <dbReference type="Rhea" id="RHEA:12973"/>
        <dbReference type="ChEBI" id="CHEBI:30616"/>
        <dbReference type="ChEBI" id="CHEBI:456215"/>
        <dbReference type="ChEBI" id="CHEBI:456216"/>
        <dbReference type="EC" id="2.7.4.3"/>
    </reaction>
</comment>
<dbReference type="AlphaFoldDB" id="A0A537IY89"/>
<feature type="binding site" evidence="6">
    <location>
        <position position="198"/>
    </location>
    <ligand>
        <name>ATP</name>
        <dbReference type="ChEBI" id="CHEBI:30616"/>
    </ligand>
</feature>
<comment type="subcellular location">
    <subcellularLocation>
        <location evidence="6 8">Cytoplasm</location>
    </subcellularLocation>
</comment>
<evidence type="ECO:0000256" key="6">
    <source>
        <dbReference type="HAMAP-Rule" id="MF_00235"/>
    </source>
</evidence>
<dbReference type="EC" id="2.7.4.3" evidence="6 8"/>
<gene>
    <name evidence="6" type="primary">adk</name>
    <name evidence="10" type="ORF">E6H05_04100</name>
</gene>
<reference evidence="10 11" key="1">
    <citation type="journal article" date="2019" name="Nat. Microbiol.">
        <title>Mediterranean grassland soil C-N compound turnover is dependent on rainfall and depth, and is mediated by genomically divergent microorganisms.</title>
        <authorList>
            <person name="Diamond S."/>
            <person name="Andeer P.F."/>
            <person name="Li Z."/>
            <person name="Crits-Christoph A."/>
            <person name="Burstein D."/>
            <person name="Anantharaman K."/>
            <person name="Lane K.R."/>
            <person name="Thomas B.C."/>
            <person name="Pan C."/>
            <person name="Northen T.R."/>
            <person name="Banfield J.F."/>
        </authorList>
    </citation>
    <scope>NUCLEOTIDE SEQUENCE [LARGE SCALE GENOMIC DNA]</scope>
    <source>
        <strain evidence="10">NP_8</strain>
    </source>
</reference>
<dbReference type="FunFam" id="3.40.50.300:FF:000106">
    <property type="entry name" value="Adenylate kinase mitochondrial"/>
    <property type="match status" value="1"/>
</dbReference>
<feature type="binding site" evidence="6">
    <location>
        <begin position="10"/>
        <end position="15"/>
    </location>
    <ligand>
        <name>ATP</name>
        <dbReference type="ChEBI" id="CHEBI:30616"/>
    </ligand>
</feature>
<protein>
    <recommendedName>
        <fullName evidence="6 8">Adenylate kinase</fullName>
        <shortName evidence="6">AK</shortName>
        <ecNumber evidence="6 8">2.7.4.3</ecNumber>
    </recommendedName>
    <alternativeName>
        <fullName evidence="6">ATP-AMP transphosphorylase</fullName>
    </alternativeName>
    <alternativeName>
        <fullName evidence="6">ATP:AMP phosphotransferase</fullName>
    </alternativeName>
    <alternativeName>
        <fullName evidence="6">Adenylate monophosphate kinase</fullName>
    </alternativeName>
</protein>
<feature type="binding site" evidence="6">
    <location>
        <position position="160"/>
    </location>
    <ligand>
        <name>AMP</name>
        <dbReference type="ChEBI" id="CHEBI:456215"/>
    </ligand>
</feature>
<comment type="subunit">
    <text evidence="6 8">Monomer.</text>
</comment>
<dbReference type="GO" id="GO:0005524">
    <property type="term" value="F:ATP binding"/>
    <property type="evidence" value="ECO:0007669"/>
    <property type="project" value="UniProtKB-UniRule"/>
</dbReference>
<dbReference type="GO" id="GO:0005737">
    <property type="term" value="C:cytoplasm"/>
    <property type="evidence" value="ECO:0007669"/>
    <property type="project" value="UniProtKB-SubCell"/>
</dbReference>
<comment type="caution">
    <text evidence="10">The sequence shown here is derived from an EMBL/GenBank/DDBJ whole genome shotgun (WGS) entry which is preliminary data.</text>
</comment>
<evidence type="ECO:0000313" key="11">
    <source>
        <dbReference type="Proteomes" id="UP000318834"/>
    </source>
</evidence>
<comment type="pathway">
    <text evidence="6">Purine metabolism; AMP biosynthesis via salvage pathway; AMP from ADP: step 1/1.</text>
</comment>
<dbReference type="NCBIfam" id="NF011100">
    <property type="entry name" value="PRK14527.1"/>
    <property type="match status" value="1"/>
</dbReference>
<evidence type="ECO:0000256" key="8">
    <source>
        <dbReference type="RuleBase" id="RU003331"/>
    </source>
</evidence>
<evidence type="ECO:0000313" key="10">
    <source>
        <dbReference type="EMBL" id="TMI76281.1"/>
    </source>
</evidence>
<feature type="region of interest" description="LID" evidence="6">
    <location>
        <begin position="126"/>
        <end position="163"/>
    </location>
</feature>
<evidence type="ECO:0000256" key="5">
    <source>
        <dbReference type="ARBA" id="ARBA00022840"/>
    </source>
</evidence>
<feature type="binding site" evidence="6">
    <location>
        <begin position="85"/>
        <end position="88"/>
    </location>
    <ligand>
        <name>AMP</name>
        <dbReference type="ChEBI" id="CHEBI:456215"/>
    </ligand>
</feature>
<feature type="binding site" evidence="6">
    <location>
        <begin position="57"/>
        <end position="59"/>
    </location>
    <ligand>
        <name>AMP</name>
        <dbReference type="ChEBI" id="CHEBI:456215"/>
    </ligand>
</feature>
<proteinExistence type="inferred from homology"/>